<evidence type="ECO:0000313" key="3">
    <source>
        <dbReference type="Proteomes" id="UP000307380"/>
    </source>
</evidence>
<dbReference type="Proteomes" id="UP000307380">
    <property type="component" value="Unassembled WGS sequence"/>
</dbReference>
<dbReference type="RefSeq" id="WP_136425174.1">
    <property type="nucleotide sequence ID" value="NZ_SSSN01000012.1"/>
</dbReference>
<gene>
    <name evidence="2" type="ORF">E6C70_14000</name>
</gene>
<keyword evidence="3" id="KW-1185">Reference proteome</keyword>
<sequence length="422" mass="44765">MITAIRSELRRRWTNLRYNSGAPAAKDRRAARATSPASLARERDVHLLVAPPGQGNIGDQALFEAFIENAPGNVLAIVRRTADFDVPEVLKQRVTLLAMPALIYGEGNDHARAIAELSSLLHRALSLSIIGADIMDGRYSLRGSVRRSVIAELGALAGLDTRIVGFSWASNPRSGAKRALVKASRAGAVPMLRDPFSAQRATDDGVEGARLVSDLVFAATLTAESPITPPRPYAVVNASGLIGRSLDQVTAYRRIIAHLRSRGLHVVLVPHVIKPLSDDLRASLRIADAVGESGVTLVTHLLTPGQIRSLTADARITVTGRMHLAIMSFLGGTPAVTMATQGKVEGLMDLFGIRQLCVRPGPWMASGVIAAIDDALPDRSAPRRAIAGALPGVTLMALENVAGLGDAPRRVDVVDAHAGGLR</sequence>
<dbReference type="OrthoDB" id="9770347at2"/>
<evidence type="ECO:0000259" key="1">
    <source>
        <dbReference type="Pfam" id="PF04230"/>
    </source>
</evidence>
<reference evidence="2 3" key="1">
    <citation type="submission" date="2019-04" db="EMBL/GenBank/DDBJ databases">
        <authorList>
            <person name="Jiang L."/>
        </authorList>
    </citation>
    <scope>NUCLEOTIDE SEQUENCE [LARGE SCALE GENOMIC DNA]</scope>
    <source>
        <strain evidence="2 3">YIM 131861</strain>
    </source>
</reference>
<dbReference type="Pfam" id="PF04230">
    <property type="entry name" value="PS_pyruv_trans"/>
    <property type="match status" value="1"/>
</dbReference>
<dbReference type="EMBL" id="SSSN01000012">
    <property type="protein sequence ID" value="THG31167.1"/>
    <property type="molecule type" value="Genomic_DNA"/>
</dbReference>
<feature type="domain" description="Polysaccharide pyruvyl transferase" evidence="1">
    <location>
        <begin position="124"/>
        <end position="340"/>
    </location>
</feature>
<name>A0A4V3WTA1_9MICO</name>
<dbReference type="AlphaFoldDB" id="A0A4V3WTA1"/>
<accession>A0A4V3WTA1</accession>
<comment type="caution">
    <text evidence="2">The sequence shown here is derived from an EMBL/GenBank/DDBJ whole genome shotgun (WGS) entry which is preliminary data.</text>
</comment>
<evidence type="ECO:0000313" key="2">
    <source>
        <dbReference type="EMBL" id="THG31167.1"/>
    </source>
</evidence>
<dbReference type="PANTHER" id="PTHR36836:SF1">
    <property type="entry name" value="COLANIC ACID BIOSYNTHESIS PROTEIN WCAK"/>
    <property type="match status" value="1"/>
</dbReference>
<dbReference type="PANTHER" id="PTHR36836">
    <property type="entry name" value="COLANIC ACID BIOSYNTHESIS PROTEIN WCAK"/>
    <property type="match status" value="1"/>
</dbReference>
<protein>
    <recommendedName>
        <fullName evidence="1">Polysaccharide pyruvyl transferase domain-containing protein</fullName>
    </recommendedName>
</protein>
<proteinExistence type="predicted"/>
<organism evidence="2 3">
    <name type="scientific">Orlajensenia flava</name>
    <dbReference type="NCBI Taxonomy" id="2565934"/>
    <lineage>
        <taxon>Bacteria</taxon>
        <taxon>Bacillati</taxon>
        <taxon>Actinomycetota</taxon>
        <taxon>Actinomycetes</taxon>
        <taxon>Micrococcales</taxon>
        <taxon>Microbacteriaceae</taxon>
        <taxon>Orlajensenia</taxon>
    </lineage>
</organism>
<dbReference type="InterPro" id="IPR007345">
    <property type="entry name" value="Polysacch_pyruvyl_Trfase"/>
</dbReference>